<evidence type="ECO:0000313" key="4">
    <source>
        <dbReference type="Proteomes" id="UP000239485"/>
    </source>
</evidence>
<gene>
    <name evidence="3" type="ORF">CLV92_103188</name>
</gene>
<dbReference type="GO" id="GO:0016627">
    <property type="term" value="F:oxidoreductase activity, acting on the CH-CH group of donors"/>
    <property type="evidence" value="ECO:0007669"/>
    <property type="project" value="TreeGrafter"/>
</dbReference>
<dbReference type="PANTHER" id="PTHR35176:SF2">
    <property type="entry name" value="F420H(2)-DEPENDENT REDUCTASE RV1155"/>
    <property type="match status" value="1"/>
</dbReference>
<proteinExistence type="predicted"/>
<dbReference type="Pfam" id="PF01243">
    <property type="entry name" value="PNPOx_N"/>
    <property type="match status" value="1"/>
</dbReference>
<dbReference type="RefSeq" id="WP_104431833.1">
    <property type="nucleotide sequence ID" value="NZ_PTJD01000003.1"/>
</dbReference>
<dbReference type="GO" id="GO:0070967">
    <property type="term" value="F:coenzyme F420 binding"/>
    <property type="evidence" value="ECO:0007669"/>
    <property type="project" value="TreeGrafter"/>
</dbReference>
<evidence type="ECO:0000259" key="2">
    <source>
        <dbReference type="Pfam" id="PF01243"/>
    </source>
</evidence>
<keyword evidence="1" id="KW-0560">Oxidoreductase</keyword>
<comment type="caution">
    <text evidence="3">The sequence shown here is derived from an EMBL/GenBank/DDBJ whole genome shotgun (WGS) entry which is preliminary data.</text>
</comment>
<reference evidence="3 4" key="1">
    <citation type="submission" date="2018-02" db="EMBL/GenBank/DDBJ databases">
        <title>Genomic Encyclopedia of Archaeal and Bacterial Type Strains, Phase II (KMG-II): from individual species to whole genera.</title>
        <authorList>
            <person name="Goeker M."/>
        </authorList>
    </citation>
    <scope>NUCLEOTIDE SEQUENCE [LARGE SCALE GENOMIC DNA]</scope>
    <source>
        <strain evidence="3 4">DSM 22857</strain>
    </source>
</reference>
<dbReference type="InterPro" id="IPR019920">
    <property type="entry name" value="F420-binding_dom_put"/>
</dbReference>
<keyword evidence="4" id="KW-1185">Reference proteome</keyword>
<dbReference type="OrthoDB" id="1094370at2"/>
<sequence length="136" mass="14985">MEIAEAVRFLSENHRAVLHVARRDGGPALSPVTVGVDDEGRVCISTRETAVKVAHARRTGTAAVCAFTDAFFGPWVQVSGPVEVVSLPEAMDLLVDYYRRISGEHPDWDDYRAAMLREHRCILRITPERVGPTVSG</sequence>
<protein>
    <submittedName>
        <fullName evidence="3">PPOX class probable F420-dependent enzyme</fullName>
    </submittedName>
</protein>
<dbReference type="InterPro" id="IPR011576">
    <property type="entry name" value="Pyridox_Oxase_N"/>
</dbReference>
<dbReference type="Proteomes" id="UP000239485">
    <property type="component" value="Unassembled WGS sequence"/>
</dbReference>
<name>A0A2S6ITT0_9ACTN</name>
<evidence type="ECO:0000256" key="1">
    <source>
        <dbReference type="ARBA" id="ARBA00023002"/>
    </source>
</evidence>
<feature type="domain" description="Pyridoxamine 5'-phosphate oxidase N-terminal" evidence="2">
    <location>
        <begin position="5"/>
        <end position="130"/>
    </location>
</feature>
<dbReference type="NCBIfam" id="TIGR03618">
    <property type="entry name" value="Rv1155_F420"/>
    <property type="match status" value="1"/>
</dbReference>
<dbReference type="EMBL" id="PTJD01000003">
    <property type="protein sequence ID" value="PPK97653.1"/>
    <property type="molecule type" value="Genomic_DNA"/>
</dbReference>
<dbReference type="PANTHER" id="PTHR35176">
    <property type="entry name" value="HEME OXYGENASE HI_0854-RELATED"/>
    <property type="match status" value="1"/>
</dbReference>
<dbReference type="Gene3D" id="2.30.110.10">
    <property type="entry name" value="Electron Transport, Fmn-binding Protein, Chain A"/>
    <property type="match status" value="1"/>
</dbReference>
<organism evidence="3 4">
    <name type="scientific">Kineococcus xinjiangensis</name>
    <dbReference type="NCBI Taxonomy" id="512762"/>
    <lineage>
        <taxon>Bacteria</taxon>
        <taxon>Bacillati</taxon>
        <taxon>Actinomycetota</taxon>
        <taxon>Actinomycetes</taxon>
        <taxon>Kineosporiales</taxon>
        <taxon>Kineosporiaceae</taxon>
        <taxon>Kineococcus</taxon>
    </lineage>
</organism>
<dbReference type="AlphaFoldDB" id="A0A2S6ITT0"/>
<dbReference type="SUPFAM" id="SSF50475">
    <property type="entry name" value="FMN-binding split barrel"/>
    <property type="match status" value="1"/>
</dbReference>
<dbReference type="InterPro" id="IPR012349">
    <property type="entry name" value="Split_barrel_FMN-bd"/>
</dbReference>
<dbReference type="GO" id="GO:0005829">
    <property type="term" value="C:cytosol"/>
    <property type="evidence" value="ECO:0007669"/>
    <property type="project" value="TreeGrafter"/>
</dbReference>
<evidence type="ECO:0000313" key="3">
    <source>
        <dbReference type="EMBL" id="PPK97653.1"/>
    </source>
</evidence>
<dbReference type="InterPro" id="IPR052019">
    <property type="entry name" value="F420H2_bilvrd_red/Heme_oxyg"/>
</dbReference>
<accession>A0A2S6ITT0</accession>